<evidence type="ECO:0000256" key="1">
    <source>
        <dbReference type="SAM" id="MobiDB-lite"/>
    </source>
</evidence>
<feature type="region of interest" description="Disordered" evidence="1">
    <location>
        <begin position="1"/>
        <end position="73"/>
    </location>
</feature>
<protein>
    <submittedName>
        <fullName evidence="2">Uncharacterized protein</fullName>
    </submittedName>
</protein>
<gene>
    <name evidence="2" type="ORF">GCM10008170_29300</name>
</gene>
<reference evidence="2" key="1">
    <citation type="journal article" date="2014" name="Int. J. Syst. Evol. Microbiol.">
        <title>Complete genome sequence of Corynebacterium casei LMG S-19264T (=DSM 44701T), isolated from a smear-ripened cheese.</title>
        <authorList>
            <consortium name="US DOE Joint Genome Institute (JGI-PGF)"/>
            <person name="Walter F."/>
            <person name="Albersmeier A."/>
            <person name="Kalinowski J."/>
            <person name="Ruckert C."/>
        </authorList>
    </citation>
    <scope>NUCLEOTIDE SEQUENCE</scope>
    <source>
        <strain evidence="2">VKM B-1606</strain>
    </source>
</reference>
<name>A0A9W6IUP3_9HYPH</name>
<organism evidence="2 3">
    <name type="scientific">Methylopila capsulata</name>
    <dbReference type="NCBI Taxonomy" id="61654"/>
    <lineage>
        <taxon>Bacteria</taxon>
        <taxon>Pseudomonadati</taxon>
        <taxon>Pseudomonadota</taxon>
        <taxon>Alphaproteobacteria</taxon>
        <taxon>Hyphomicrobiales</taxon>
        <taxon>Methylopilaceae</taxon>
        <taxon>Methylopila</taxon>
    </lineage>
</organism>
<dbReference type="AlphaFoldDB" id="A0A9W6IUP3"/>
<comment type="caution">
    <text evidence="2">The sequence shown here is derived from an EMBL/GenBank/DDBJ whole genome shotgun (WGS) entry which is preliminary data.</text>
</comment>
<evidence type="ECO:0000313" key="2">
    <source>
        <dbReference type="EMBL" id="GLK56911.1"/>
    </source>
</evidence>
<dbReference type="EMBL" id="BSFF01000003">
    <property type="protein sequence ID" value="GLK56911.1"/>
    <property type="molecule type" value="Genomic_DNA"/>
</dbReference>
<reference evidence="2" key="2">
    <citation type="submission" date="2023-01" db="EMBL/GenBank/DDBJ databases">
        <authorList>
            <person name="Sun Q."/>
            <person name="Evtushenko L."/>
        </authorList>
    </citation>
    <scope>NUCLEOTIDE SEQUENCE</scope>
    <source>
        <strain evidence="2">VKM B-1606</strain>
    </source>
</reference>
<proteinExistence type="predicted"/>
<accession>A0A9W6IUP3</accession>
<evidence type="ECO:0000313" key="3">
    <source>
        <dbReference type="Proteomes" id="UP001143400"/>
    </source>
</evidence>
<dbReference type="Proteomes" id="UP001143400">
    <property type="component" value="Unassembled WGS sequence"/>
</dbReference>
<sequence>MSRPRTAPTEPETIKPRMDEIPAKRDRIRSELAAPNKDSAPIAPQTPRHRMPRHHGGADGRADDGAEGPPQWA</sequence>
<feature type="compositionally biased region" description="Basic and acidic residues" evidence="1">
    <location>
        <begin position="12"/>
        <end position="30"/>
    </location>
</feature>